<evidence type="ECO:0000313" key="2">
    <source>
        <dbReference type="Proteomes" id="UP000250235"/>
    </source>
</evidence>
<dbReference type="AlphaFoldDB" id="A0A2Z7A988"/>
<organism evidence="1 2">
    <name type="scientific">Dorcoceras hygrometricum</name>
    <dbReference type="NCBI Taxonomy" id="472368"/>
    <lineage>
        <taxon>Eukaryota</taxon>
        <taxon>Viridiplantae</taxon>
        <taxon>Streptophyta</taxon>
        <taxon>Embryophyta</taxon>
        <taxon>Tracheophyta</taxon>
        <taxon>Spermatophyta</taxon>
        <taxon>Magnoliopsida</taxon>
        <taxon>eudicotyledons</taxon>
        <taxon>Gunneridae</taxon>
        <taxon>Pentapetalae</taxon>
        <taxon>asterids</taxon>
        <taxon>lamiids</taxon>
        <taxon>Lamiales</taxon>
        <taxon>Gesneriaceae</taxon>
        <taxon>Didymocarpoideae</taxon>
        <taxon>Trichosporeae</taxon>
        <taxon>Loxocarpinae</taxon>
        <taxon>Dorcoceras</taxon>
    </lineage>
</organism>
<protein>
    <submittedName>
        <fullName evidence="1">Uncharacterized protein</fullName>
    </submittedName>
</protein>
<name>A0A2Z7A988_9LAMI</name>
<evidence type="ECO:0000313" key="1">
    <source>
        <dbReference type="EMBL" id="KZV17965.1"/>
    </source>
</evidence>
<reference evidence="1 2" key="1">
    <citation type="journal article" date="2015" name="Proc. Natl. Acad. Sci. U.S.A.">
        <title>The resurrection genome of Boea hygrometrica: A blueprint for survival of dehydration.</title>
        <authorList>
            <person name="Xiao L."/>
            <person name="Yang G."/>
            <person name="Zhang L."/>
            <person name="Yang X."/>
            <person name="Zhao S."/>
            <person name="Ji Z."/>
            <person name="Zhou Q."/>
            <person name="Hu M."/>
            <person name="Wang Y."/>
            <person name="Chen M."/>
            <person name="Xu Y."/>
            <person name="Jin H."/>
            <person name="Xiao X."/>
            <person name="Hu G."/>
            <person name="Bao F."/>
            <person name="Hu Y."/>
            <person name="Wan P."/>
            <person name="Li L."/>
            <person name="Deng X."/>
            <person name="Kuang T."/>
            <person name="Xiang C."/>
            <person name="Zhu J.K."/>
            <person name="Oliver M.J."/>
            <person name="He Y."/>
        </authorList>
    </citation>
    <scope>NUCLEOTIDE SEQUENCE [LARGE SCALE GENOMIC DNA]</scope>
    <source>
        <strain evidence="2">cv. XS01</strain>
    </source>
</reference>
<dbReference type="Proteomes" id="UP000250235">
    <property type="component" value="Unassembled WGS sequence"/>
</dbReference>
<accession>A0A2Z7A988</accession>
<dbReference type="EMBL" id="KV017617">
    <property type="protein sequence ID" value="KZV17965.1"/>
    <property type="molecule type" value="Genomic_DNA"/>
</dbReference>
<sequence length="308" mass="34834">MTELTDTLVLSILSEVNWLTRSLPKVAPEDKEKQILVEVTKGNPAKETDALTFVDIESFIQIRDSDFVEMIKCQQLSKLSQHTSMHIVSTLAAKEAKMLRWAETYSPEKAFEKRLLVQAHNIPALVYLGLRRQHQLVWKLPGPSTLFSNSVDDAVQFSGLRVVLPGQRAKHFHRFFEVDAMSASSHMSSSTSEAVESLLKKKKKKISFISTVDESINSRYSRRRRRSAAGAGTKKFSRKLQLKIQQMRRGAKYGMSCDDISLDVITISRWISAGSLHSRRKRSSSRLESAGAKQLTTYEEISKLDVNC</sequence>
<keyword evidence="2" id="KW-1185">Reference proteome</keyword>
<proteinExistence type="predicted"/>
<gene>
    <name evidence="1" type="ORF">F511_31588</name>
</gene>